<dbReference type="Gene3D" id="3.40.50.2300">
    <property type="match status" value="2"/>
</dbReference>
<evidence type="ECO:0000259" key="5">
    <source>
        <dbReference type="PROSITE" id="PS50932"/>
    </source>
</evidence>
<dbReference type="PANTHER" id="PTHR30146">
    <property type="entry name" value="LACI-RELATED TRANSCRIPTIONAL REPRESSOR"/>
    <property type="match status" value="1"/>
</dbReference>
<dbReference type="SUPFAM" id="SSF47413">
    <property type="entry name" value="lambda repressor-like DNA-binding domains"/>
    <property type="match status" value="1"/>
</dbReference>
<evidence type="ECO:0000256" key="1">
    <source>
        <dbReference type="ARBA" id="ARBA00023015"/>
    </source>
</evidence>
<proteinExistence type="predicted"/>
<evidence type="ECO:0000256" key="2">
    <source>
        <dbReference type="ARBA" id="ARBA00023125"/>
    </source>
</evidence>
<evidence type="ECO:0000313" key="6">
    <source>
        <dbReference type="EMBL" id="MDR7328232.1"/>
    </source>
</evidence>
<sequence>MSTYKDIQRLTGLSLATISKYYNGRTVLAENRRAIEEAAEQLGFRPNDIARNLRSGRSRTVGVLLPALTNAFHLTIIAGVETALREAGLSLLVATSPGPGDDALGLLRNRMIEGIITVPPPHDAAALTEAARTIPVVAVDWDVPGLSTDRVVLDNRGAGAGAARLLLDHGHRRVGAICGDPAVSTLRDRAAGFRDEAGADGVDALIPAGPYTVAGGTDAMRRLLAARPRPTAVFCASHDLTLGALIAINDSGLRLGRDLSLVGFDARELALATLPRLTLFEQPTHEIAARAAERLLARLADPGADPSPVTVTVDPIFVAGASVTHRDDGPPDRGAAGARTRGGRDV</sequence>
<keyword evidence="1" id="KW-0805">Transcription regulation</keyword>
<feature type="region of interest" description="Disordered" evidence="4">
    <location>
        <begin position="322"/>
        <end position="346"/>
    </location>
</feature>
<dbReference type="PROSITE" id="PS50932">
    <property type="entry name" value="HTH_LACI_2"/>
    <property type="match status" value="1"/>
</dbReference>
<organism evidence="6 7">
    <name type="scientific">Catenuloplanes niger</name>
    <dbReference type="NCBI Taxonomy" id="587534"/>
    <lineage>
        <taxon>Bacteria</taxon>
        <taxon>Bacillati</taxon>
        <taxon>Actinomycetota</taxon>
        <taxon>Actinomycetes</taxon>
        <taxon>Micromonosporales</taxon>
        <taxon>Micromonosporaceae</taxon>
        <taxon>Catenuloplanes</taxon>
    </lineage>
</organism>
<comment type="caution">
    <text evidence="6">The sequence shown here is derived from an EMBL/GenBank/DDBJ whole genome shotgun (WGS) entry which is preliminary data.</text>
</comment>
<dbReference type="GO" id="GO:0003700">
    <property type="term" value="F:DNA-binding transcription factor activity"/>
    <property type="evidence" value="ECO:0007669"/>
    <property type="project" value="TreeGrafter"/>
</dbReference>
<dbReference type="EMBL" id="JAVDYC010000001">
    <property type="protein sequence ID" value="MDR7328232.1"/>
    <property type="molecule type" value="Genomic_DNA"/>
</dbReference>
<gene>
    <name evidence="6" type="ORF">J2S44_008482</name>
</gene>
<dbReference type="AlphaFoldDB" id="A0AAE4A054"/>
<dbReference type="InterPro" id="IPR000843">
    <property type="entry name" value="HTH_LacI"/>
</dbReference>
<dbReference type="GO" id="GO:0000976">
    <property type="term" value="F:transcription cis-regulatory region binding"/>
    <property type="evidence" value="ECO:0007669"/>
    <property type="project" value="TreeGrafter"/>
</dbReference>
<dbReference type="Pfam" id="PF13377">
    <property type="entry name" value="Peripla_BP_3"/>
    <property type="match status" value="1"/>
</dbReference>
<dbReference type="Gene3D" id="1.10.260.40">
    <property type="entry name" value="lambda repressor-like DNA-binding domains"/>
    <property type="match status" value="1"/>
</dbReference>
<dbReference type="InterPro" id="IPR028082">
    <property type="entry name" value="Peripla_BP_I"/>
</dbReference>
<evidence type="ECO:0000313" key="7">
    <source>
        <dbReference type="Proteomes" id="UP001183629"/>
    </source>
</evidence>
<keyword evidence="3" id="KW-0804">Transcription</keyword>
<dbReference type="CDD" id="cd06267">
    <property type="entry name" value="PBP1_LacI_sugar_binding-like"/>
    <property type="match status" value="1"/>
</dbReference>
<dbReference type="RefSeq" id="WP_310429253.1">
    <property type="nucleotide sequence ID" value="NZ_JAVDYC010000001.1"/>
</dbReference>
<dbReference type="InterPro" id="IPR046335">
    <property type="entry name" value="LacI/GalR-like_sensor"/>
</dbReference>
<dbReference type="Proteomes" id="UP001183629">
    <property type="component" value="Unassembled WGS sequence"/>
</dbReference>
<feature type="domain" description="HTH lacI-type" evidence="5">
    <location>
        <begin position="2"/>
        <end position="55"/>
    </location>
</feature>
<keyword evidence="2" id="KW-0238">DNA-binding</keyword>
<accession>A0AAE4A054</accession>
<dbReference type="SMART" id="SM00354">
    <property type="entry name" value="HTH_LACI"/>
    <property type="match status" value="1"/>
</dbReference>
<evidence type="ECO:0000256" key="4">
    <source>
        <dbReference type="SAM" id="MobiDB-lite"/>
    </source>
</evidence>
<dbReference type="PANTHER" id="PTHR30146:SF109">
    <property type="entry name" value="HTH-TYPE TRANSCRIPTIONAL REGULATOR GALS"/>
    <property type="match status" value="1"/>
</dbReference>
<evidence type="ECO:0000256" key="3">
    <source>
        <dbReference type="ARBA" id="ARBA00023163"/>
    </source>
</evidence>
<name>A0AAE4A054_9ACTN</name>
<reference evidence="6 7" key="1">
    <citation type="submission" date="2023-07" db="EMBL/GenBank/DDBJ databases">
        <title>Sequencing the genomes of 1000 actinobacteria strains.</title>
        <authorList>
            <person name="Klenk H.-P."/>
        </authorList>
    </citation>
    <scope>NUCLEOTIDE SEQUENCE [LARGE SCALE GENOMIC DNA]</scope>
    <source>
        <strain evidence="6 7">DSM 44711</strain>
    </source>
</reference>
<keyword evidence="7" id="KW-1185">Reference proteome</keyword>
<protein>
    <submittedName>
        <fullName evidence="6">LacI family transcriptional regulator</fullName>
    </submittedName>
</protein>
<dbReference type="InterPro" id="IPR010982">
    <property type="entry name" value="Lambda_DNA-bd_dom_sf"/>
</dbReference>
<dbReference type="SUPFAM" id="SSF53822">
    <property type="entry name" value="Periplasmic binding protein-like I"/>
    <property type="match status" value="1"/>
</dbReference>